<comment type="caution">
    <text evidence="3">The sequence shown here is derived from an EMBL/GenBank/DDBJ whole genome shotgun (WGS) entry which is preliminary data.</text>
</comment>
<dbReference type="PANTHER" id="PTHR43155:SF2">
    <property type="entry name" value="CYCLIC DI-GMP PHOSPHODIESTERASE PA4108"/>
    <property type="match status" value="1"/>
</dbReference>
<dbReference type="EMBL" id="JACIDN010000007">
    <property type="protein sequence ID" value="MBB3904356.1"/>
    <property type="molecule type" value="Genomic_DNA"/>
</dbReference>
<reference evidence="3 4" key="3">
    <citation type="submission" date="2020-08" db="EMBL/GenBank/DDBJ databases">
        <title>Genomic Encyclopedia of Type Strains, Phase IV (KMG-IV): sequencing the most valuable type-strain genomes for metagenomic binning, comparative biology and taxonomic classification.</title>
        <authorList>
            <person name="Goeker M."/>
        </authorList>
    </citation>
    <scope>NUCLEOTIDE SEQUENCE [LARGE SCALE GENOMIC DNA]</scope>
    <source>
        <strain evidence="3 4">DSM 24105</strain>
    </source>
</reference>
<dbReference type="EMBL" id="BSPG01000044">
    <property type="protein sequence ID" value="GLS46518.1"/>
    <property type="molecule type" value="Genomic_DNA"/>
</dbReference>
<name>A0A7W6F8Q2_9HYPH</name>
<dbReference type="InterPro" id="IPR037522">
    <property type="entry name" value="HD_GYP_dom"/>
</dbReference>
<sequence length="351" mass="38077">MRDPVALLLTDRPDRSAQIAAALEPAVDCRVLGMDEPWTEPAPLAGIIADVDIVRSQAKETVRKLRELAVPGDAPLVLLMRNRSARSFADAKSVGADVCLAARTAPHVVAETFLAKTHPRRELIDLTITRAIGRAGRALTTLLDAARADQSLDVDAFETGVDPILTAVADGGLVRWLDIVWSFDDATYQHCMLVAGLAAALALHVGFSASDRLHLVRSALIHDIGKAKIPLKILNKPGRLDDDEMRIMRTHAALGHALLIKATGFDAQTLDVVLHHHEMLDGSGYPDGLKGDAISDRVRLITICDIYAALIERRPYRAPMGHGEALRVLHSMGGKLDRDLLAAFEQAIVKR</sequence>
<accession>A0A7W6F8Q2</accession>
<evidence type="ECO:0000313" key="4">
    <source>
        <dbReference type="Proteomes" id="UP000517759"/>
    </source>
</evidence>
<protein>
    <submittedName>
        <fullName evidence="2">Phosphohydrolase</fullName>
    </submittedName>
    <submittedName>
        <fullName evidence="3">Putative nucleotidyltransferase with HDIG domain</fullName>
    </submittedName>
</protein>
<dbReference type="NCBIfam" id="TIGR00277">
    <property type="entry name" value="HDIG"/>
    <property type="match status" value="1"/>
</dbReference>
<feature type="domain" description="HD-GYP" evidence="1">
    <location>
        <begin position="165"/>
        <end position="351"/>
    </location>
</feature>
<dbReference type="SMART" id="SM00471">
    <property type="entry name" value="HDc"/>
    <property type="match status" value="1"/>
</dbReference>
<dbReference type="PANTHER" id="PTHR43155">
    <property type="entry name" value="CYCLIC DI-GMP PHOSPHODIESTERASE PA4108-RELATED"/>
    <property type="match status" value="1"/>
</dbReference>
<dbReference type="Gene3D" id="1.10.3210.10">
    <property type="entry name" value="Hypothetical protein af1432"/>
    <property type="match status" value="1"/>
</dbReference>
<evidence type="ECO:0000259" key="1">
    <source>
        <dbReference type="PROSITE" id="PS51832"/>
    </source>
</evidence>
<organism evidence="3 4">
    <name type="scientific">Methylobacterium brachythecii</name>
    <dbReference type="NCBI Taxonomy" id="1176177"/>
    <lineage>
        <taxon>Bacteria</taxon>
        <taxon>Pseudomonadati</taxon>
        <taxon>Pseudomonadota</taxon>
        <taxon>Alphaproteobacteria</taxon>
        <taxon>Hyphomicrobiales</taxon>
        <taxon>Methylobacteriaceae</taxon>
        <taxon>Methylobacterium</taxon>
    </lineage>
</organism>
<dbReference type="GO" id="GO:0008081">
    <property type="term" value="F:phosphoric diester hydrolase activity"/>
    <property type="evidence" value="ECO:0007669"/>
    <property type="project" value="UniProtKB-ARBA"/>
</dbReference>
<gene>
    <name evidence="2" type="ORF">GCM10007884_45120</name>
    <name evidence="3" type="ORF">GGR33_003875</name>
</gene>
<reference evidence="5" key="2">
    <citation type="journal article" date="2019" name="Int. J. Syst. Evol. Microbiol.">
        <title>The Global Catalogue of Microorganisms (GCM) 10K type strain sequencing project: providing services to taxonomists for standard genome sequencing and annotation.</title>
        <authorList>
            <consortium name="The Broad Institute Genomics Platform"/>
            <consortium name="The Broad Institute Genome Sequencing Center for Infectious Disease"/>
            <person name="Wu L."/>
            <person name="Ma J."/>
        </authorList>
    </citation>
    <scope>NUCLEOTIDE SEQUENCE [LARGE SCALE GENOMIC DNA]</scope>
    <source>
        <strain evidence="5">NBRC 107710</strain>
    </source>
</reference>
<dbReference type="PROSITE" id="PS51832">
    <property type="entry name" value="HD_GYP"/>
    <property type="match status" value="1"/>
</dbReference>
<dbReference type="Pfam" id="PF13487">
    <property type="entry name" value="HD_5"/>
    <property type="match status" value="1"/>
</dbReference>
<dbReference type="CDD" id="cd00077">
    <property type="entry name" value="HDc"/>
    <property type="match status" value="1"/>
</dbReference>
<proteinExistence type="predicted"/>
<reference evidence="2" key="1">
    <citation type="journal article" date="2014" name="Int. J. Syst. Evol. Microbiol.">
        <title>Complete genome of a new Firmicutes species belonging to the dominant human colonic microbiota ('Ruminococcus bicirculans') reveals two chromosomes and a selective capacity to utilize plant glucans.</title>
        <authorList>
            <consortium name="NISC Comparative Sequencing Program"/>
            <person name="Wegmann U."/>
            <person name="Louis P."/>
            <person name="Goesmann A."/>
            <person name="Henrissat B."/>
            <person name="Duncan S.H."/>
            <person name="Flint H.J."/>
        </authorList>
    </citation>
    <scope>NUCLEOTIDE SEQUENCE</scope>
    <source>
        <strain evidence="2">NBRC 107710</strain>
    </source>
</reference>
<dbReference type="Proteomes" id="UP001156881">
    <property type="component" value="Unassembled WGS sequence"/>
</dbReference>
<keyword evidence="5" id="KW-1185">Reference proteome</keyword>
<dbReference type="GO" id="GO:0016740">
    <property type="term" value="F:transferase activity"/>
    <property type="evidence" value="ECO:0007669"/>
    <property type="project" value="UniProtKB-KW"/>
</dbReference>
<dbReference type="SUPFAM" id="SSF109604">
    <property type="entry name" value="HD-domain/PDEase-like"/>
    <property type="match status" value="1"/>
</dbReference>
<dbReference type="InterPro" id="IPR003607">
    <property type="entry name" value="HD/PDEase_dom"/>
</dbReference>
<dbReference type="RefSeq" id="WP_183508111.1">
    <property type="nucleotide sequence ID" value="NZ_BSPG01000044.1"/>
</dbReference>
<evidence type="ECO:0000313" key="3">
    <source>
        <dbReference type="EMBL" id="MBB3904356.1"/>
    </source>
</evidence>
<evidence type="ECO:0000313" key="5">
    <source>
        <dbReference type="Proteomes" id="UP001156881"/>
    </source>
</evidence>
<dbReference type="Proteomes" id="UP000517759">
    <property type="component" value="Unassembled WGS sequence"/>
</dbReference>
<evidence type="ECO:0000313" key="2">
    <source>
        <dbReference type="EMBL" id="GLS46518.1"/>
    </source>
</evidence>
<dbReference type="AlphaFoldDB" id="A0A7W6F8Q2"/>
<reference evidence="2" key="4">
    <citation type="submission" date="2023-01" db="EMBL/GenBank/DDBJ databases">
        <title>Draft genome sequence of Methylobacterium brachythecii strain NBRC 107710.</title>
        <authorList>
            <person name="Sun Q."/>
            <person name="Mori K."/>
        </authorList>
    </citation>
    <scope>NUCLEOTIDE SEQUENCE</scope>
    <source>
        <strain evidence="2">NBRC 107710</strain>
    </source>
</reference>
<dbReference type="InterPro" id="IPR006675">
    <property type="entry name" value="HDIG_dom"/>
</dbReference>
<keyword evidence="3" id="KW-0808">Transferase</keyword>